<evidence type="ECO:0000313" key="3">
    <source>
        <dbReference type="Proteomes" id="UP001174694"/>
    </source>
</evidence>
<feature type="compositionally biased region" description="Basic and acidic residues" evidence="1">
    <location>
        <begin position="1"/>
        <end position="12"/>
    </location>
</feature>
<evidence type="ECO:0000256" key="1">
    <source>
        <dbReference type="SAM" id="MobiDB-lite"/>
    </source>
</evidence>
<organism evidence="2 3">
    <name type="scientific">Pleurostoma richardsiae</name>
    <dbReference type="NCBI Taxonomy" id="41990"/>
    <lineage>
        <taxon>Eukaryota</taxon>
        <taxon>Fungi</taxon>
        <taxon>Dikarya</taxon>
        <taxon>Ascomycota</taxon>
        <taxon>Pezizomycotina</taxon>
        <taxon>Sordariomycetes</taxon>
        <taxon>Sordariomycetidae</taxon>
        <taxon>Calosphaeriales</taxon>
        <taxon>Pleurostomataceae</taxon>
        <taxon>Pleurostoma</taxon>
    </lineage>
</organism>
<comment type="caution">
    <text evidence="2">The sequence shown here is derived from an EMBL/GenBank/DDBJ whole genome shotgun (WGS) entry which is preliminary data.</text>
</comment>
<feature type="compositionally biased region" description="Polar residues" evidence="1">
    <location>
        <begin position="15"/>
        <end position="24"/>
    </location>
</feature>
<feature type="compositionally biased region" description="Basic and acidic residues" evidence="1">
    <location>
        <begin position="51"/>
        <end position="72"/>
    </location>
</feature>
<sequence>MFDKLFKDKKPPVDTTGNTDQATAPASEPKKSLYRRYQDAKTGRNNTMSDDDLKKYTGMDRAQLEDWAKDRPNVGGNQSAGSITAGGTSGLGGMAGVGEGLYGWGLGANAPLKYPPVKKEGKKLEEDDDDD</sequence>
<gene>
    <name evidence="2" type="ORF">NKR23_g4364</name>
</gene>
<dbReference type="EMBL" id="JANBVO010000010">
    <property type="protein sequence ID" value="KAJ9149354.1"/>
    <property type="molecule type" value="Genomic_DNA"/>
</dbReference>
<name>A0AA38VKL5_9PEZI</name>
<feature type="region of interest" description="Disordered" evidence="1">
    <location>
        <begin position="1"/>
        <end position="88"/>
    </location>
</feature>
<evidence type="ECO:0000313" key="2">
    <source>
        <dbReference type="EMBL" id="KAJ9149354.1"/>
    </source>
</evidence>
<proteinExistence type="predicted"/>
<keyword evidence="3" id="KW-1185">Reference proteome</keyword>
<accession>A0AA38VKL5</accession>
<dbReference type="AlphaFoldDB" id="A0AA38VKL5"/>
<reference evidence="2" key="1">
    <citation type="submission" date="2022-07" db="EMBL/GenBank/DDBJ databases">
        <title>Fungi with potential for degradation of polypropylene.</title>
        <authorList>
            <person name="Gostincar C."/>
        </authorList>
    </citation>
    <scope>NUCLEOTIDE SEQUENCE</scope>
    <source>
        <strain evidence="2">EXF-13308</strain>
    </source>
</reference>
<feature type="compositionally biased region" description="Basic and acidic residues" evidence="1">
    <location>
        <begin position="28"/>
        <end position="42"/>
    </location>
</feature>
<feature type="region of interest" description="Disordered" evidence="1">
    <location>
        <begin position="109"/>
        <end position="131"/>
    </location>
</feature>
<protein>
    <submittedName>
        <fullName evidence="2">Uncharacterized protein</fullName>
    </submittedName>
</protein>
<dbReference type="Proteomes" id="UP001174694">
    <property type="component" value="Unassembled WGS sequence"/>
</dbReference>